<protein>
    <submittedName>
        <fullName evidence="7">Uncharacterized protein</fullName>
    </submittedName>
</protein>
<evidence type="ECO:0000256" key="1">
    <source>
        <dbReference type="ARBA" id="ARBA00004127"/>
    </source>
</evidence>
<evidence type="ECO:0000313" key="7">
    <source>
        <dbReference type="EMBL" id="CAD8456606.1"/>
    </source>
</evidence>
<evidence type="ECO:0000256" key="5">
    <source>
        <dbReference type="ARBA" id="ARBA00023136"/>
    </source>
</evidence>
<feature type="transmembrane region" description="Helical" evidence="6">
    <location>
        <begin position="138"/>
        <end position="162"/>
    </location>
</feature>
<comment type="subcellular location">
    <subcellularLocation>
        <location evidence="1">Endomembrane system</location>
        <topology evidence="1">Multi-pass membrane protein</topology>
    </subcellularLocation>
</comment>
<comment type="similarity">
    <text evidence="2">Belongs to the CCC1 family.</text>
</comment>
<dbReference type="GO" id="GO:0030026">
    <property type="term" value="P:intracellular manganese ion homeostasis"/>
    <property type="evidence" value="ECO:0007669"/>
    <property type="project" value="InterPro"/>
</dbReference>
<organism evidence="7">
    <name type="scientific">Amorphochlora amoebiformis</name>
    <dbReference type="NCBI Taxonomy" id="1561963"/>
    <lineage>
        <taxon>Eukaryota</taxon>
        <taxon>Sar</taxon>
        <taxon>Rhizaria</taxon>
        <taxon>Cercozoa</taxon>
        <taxon>Chlorarachniophyceae</taxon>
        <taxon>Amorphochlora</taxon>
    </lineage>
</organism>
<accession>A0A7S0DJN2</accession>
<evidence type="ECO:0000256" key="2">
    <source>
        <dbReference type="ARBA" id="ARBA00007049"/>
    </source>
</evidence>
<feature type="transmembrane region" description="Helical" evidence="6">
    <location>
        <begin position="182"/>
        <end position="203"/>
    </location>
</feature>
<keyword evidence="4 6" id="KW-1133">Transmembrane helix</keyword>
<dbReference type="GO" id="GO:0012505">
    <property type="term" value="C:endomembrane system"/>
    <property type="evidence" value="ECO:0007669"/>
    <property type="project" value="UniProtKB-SubCell"/>
</dbReference>
<keyword evidence="3 6" id="KW-0812">Transmembrane</keyword>
<dbReference type="EMBL" id="HBEM01022782">
    <property type="protein sequence ID" value="CAD8456606.1"/>
    <property type="molecule type" value="Transcribed_RNA"/>
</dbReference>
<feature type="transmembrane region" description="Helical" evidence="6">
    <location>
        <begin position="37"/>
        <end position="56"/>
    </location>
</feature>
<evidence type="ECO:0000256" key="6">
    <source>
        <dbReference type="SAM" id="Phobius"/>
    </source>
</evidence>
<evidence type="ECO:0000256" key="3">
    <source>
        <dbReference type="ARBA" id="ARBA00022692"/>
    </source>
</evidence>
<evidence type="ECO:0000256" key="4">
    <source>
        <dbReference type="ARBA" id="ARBA00022989"/>
    </source>
</evidence>
<dbReference type="Pfam" id="PF01988">
    <property type="entry name" value="VIT1"/>
    <property type="match status" value="1"/>
</dbReference>
<keyword evidence="5 6" id="KW-0472">Membrane</keyword>
<feature type="transmembrane region" description="Helical" evidence="6">
    <location>
        <begin position="212"/>
        <end position="229"/>
    </location>
</feature>
<dbReference type="InterPro" id="IPR008217">
    <property type="entry name" value="Ccc1_fam"/>
</dbReference>
<dbReference type="InterPro" id="IPR036259">
    <property type="entry name" value="MFS_trans_sf"/>
</dbReference>
<proteinExistence type="inferred from homology"/>
<dbReference type="SUPFAM" id="SSF103473">
    <property type="entry name" value="MFS general substrate transporter"/>
    <property type="match status" value="1"/>
</dbReference>
<dbReference type="AlphaFoldDB" id="A0A7S0DJN2"/>
<gene>
    <name evidence="7" type="ORF">LAMO00422_LOCUS15553</name>
</gene>
<dbReference type="GO" id="GO:0005384">
    <property type="term" value="F:manganese ion transmembrane transporter activity"/>
    <property type="evidence" value="ECO:0007669"/>
    <property type="project" value="InterPro"/>
</dbReference>
<name>A0A7S0DJN2_9EUKA</name>
<reference evidence="7" key="1">
    <citation type="submission" date="2021-01" db="EMBL/GenBank/DDBJ databases">
        <authorList>
            <person name="Corre E."/>
            <person name="Pelletier E."/>
            <person name="Niang G."/>
            <person name="Scheremetjew M."/>
            <person name="Finn R."/>
            <person name="Kale V."/>
            <person name="Holt S."/>
            <person name="Cochrane G."/>
            <person name="Meng A."/>
            <person name="Brown T."/>
            <person name="Cohen L."/>
        </authorList>
    </citation>
    <scope>NUCLEOTIDE SEQUENCE</scope>
    <source>
        <strain evidence="7">CCMP2058</strain>
    </source>
</reference>
<sequence length="253" mass="28369">MWKESSFRRRVVQGSFEGLCVSTAVVTVLSATSLSDPEVFCISFGIILPLSLGFAVREWINHKTEYDHYNAEREREEWELENYAEGERKEMIALYQTVGLSKSDAEIVVRTFAKYKKQFIDLMMLQELQMTAPEGKPLLTALAQLIFFTLAALVPILGYATWLAQKNDTENREAGGVTTGLSILFGLLGMLFLLSGGALIAFLERHYTKRSFLLFIVVCLVGISAFVATKPLSFIQSVLDTDLRSIMMARVIS</sequence>